<name>A0AAW9Z3R8_9STAP</name>
<dbReference type="AlphaFoldDB" id="A0AAW9Z3R8"/>
<accession>A0AAW9Z3R8</accession>
<feature type="domain" description="Siphovirus-type tail component RIFT-related" evidence="1">
    <location>
        <begin position="15"/>
        <end position="108"/>
    </location>
</feature>
<reference evidence="2" key="1">
    <citation type="submission" date="2019-11" db="EMBL/GenBank/DDBJ databases">
        <title>Whole genome comparisons of Staphylococcus agnetis isolates from cattle and chickens.</title>
        <authorList>
            <person name="Rhoads D."/>
            <person name="Shwani A."/>
            <person name="Adkins P."/>
            <person name="Calcutt M."/>
            <person name="Middleton J."/>
        </authorList>
    </citation>
    <scope>NUCLEOTIDE SEQUENCE</scope>
    <source>
        <strain evidence="2">1387</strain>
    </source>
</reference>
<comment type="caution">
    <text evidence="2">The sequence shown here is derived from an EMBL/GenBank/DDBJ whole genome shotgun (WGS) entry which is preliminary data.</text>
</comment>
<evidence type="ECO:0000313" key="2">
    <source>
        <dbReference type="EMBL" id="NJI03267.1"/>
    </source>
</evidence>
<evidence type="ECO:0000259" key="1">
    <source>
        <dbReference type="Pfam" id="PF05709"/>
    </source>
</evidence>
<evidence type="ECO:0000313" key="3">
    <source>
        <dbReference type="Proteomes" id="UP000646308"/>
    </source>
</evidence>
<dbReference type="Pfam" id="PF05709">
    <property type="entry name" value="Sipho_tail"/>
    <property type="match status" value="1"/>
</dbReference>
<organism evidence="2 3">
    <name type="scientific">Staphylococcus agnetis</name>
    <dbReference type="NCBI Taxonomy" id="985762"/>
    <lineage>
        <taxon>Bacteria</taxon>
        <taxon>Bacillati</taxon>
        <taxon>Bacillota</taxon>
        <taxon>Bacilli</taxon>
        <taxon>Bacillales</taxon>
        <taxon>Staphylococcaceae</taxon>
        <taxon>Staphylococcus</taxon>
    </lineage>
</organism>
<dbReference type="InterPro" id="IPR008841">
    <property type="entry name" value="Siphovirus-type_tail_N"/>
</dbReference>
<protein>
    <submittedName>
        <fullName evidence="2">Phage tail family protein</fullName>
    </submittedName>
</protein>
<dbReference type="Proteomes" id="UP000646308">
    <property type="component" value="Unassembled WGS sequence"/>
</dbReference>
<proteinExistence type="predicted"/>
<dbReference type="EMBL" id="WMFL01000082">
    <property type="protein sequence ID" value="NJI03267.1"/>
    <property type="molecule type" value="Genomic_DNA"/>
</dbReference>
<gene>
    <name evidence="2" type="ORF">GLV84_10550</name>
</gene>
<sequence>MTKLNFPVGVKPLDFLVSSIQKERYSETIPGIPGNVDYGFDYKQRDVTLTFWLRHYHGEYDYLLLQSELNAFLDSEPFFYASTSDLPTRVLKITIDDTFIPDRILGSMYAKMEVKAHVTGIPFWQSRFTTQHLEKYGYDANSELFGSADGINIDCLDYSFTTNEFNIWNGGSMDLDPRNMYIKYILNNVTTSGGLTIENTTTGEKFIYNQPLSSQTLTVNQTKVNVGVANRLRDSNRDFPTLKKGLNHFKITNGTFSNVDIDFRYVYK</sequence>